<comment type="similarity">
    <text evidence="2">Belongs to the metallo-dependent hydrolases superfamily. Adenosine and AMP deaminases family.</text>
</comment>
<keyword evidence="6" id="KW-0862">Zinc</keyword>
<evidence type="ECO:0000256" key="6">
    <source>
        <dbReference type="ARBA" id="ARBA00022833"/>
    </source>
</evidence>
<evidence type="ECO:0000256" key="3">
    <source>
        <dbReference type="ARBA" id="ARBA00012784"/>
    </source>
</evidence>
<evidence type="ECO:0000259" key="7">
    <source>
        <dbReference type="Pfam" id="PF00962"/>
    </source>
</evidence>
<evidence type="ECO:0000256" key="4">
    <source>
        <dbReference type="ARBA" id="ARBA00022723"/>
    </source>
</evidence>
<organism evidence="8 9">
    <name type="scientific">Methylacidiphilum kamchatkense Kam1</name>
    <dbReference type="NCBI Taxonomy" id="1202785"/>
    <lineage>
        <taxon>Bacteria</taxon>
        <taxon>Pseudomonadati</taxon>
        <taxon>Verrucomicrobiota</taxon>
        <taxon>Methylacidiphilae</taxon>
        <taxon>Methylacidiphilales</taxon>
        <taxon>Methylacidiphilaceae</taxon>
        <taxon>Methylacidiphilum (ex Ratnadevi et al. 2023)</taxon>
    </lineage>
</organism>
<comment type="caution">
    <text evidence="8">The sequence shown here is derived from an EMBL/GenBank/DDBJ whole genome shotgun (WGS) entry which is preliminary data.</text>
</comment>
<keyword evidence="4" id="KW-0479">Metal-binding</keyword>
<dbReference type="EMBL" id="JQNX01000001">
    <property type="protein sequence ID" value="KIE59467.1"/>
    <property type="molecule type" value="Genomic_DNA"/>
</dbReference>
<dbReference type="Proteomes" id="UP000031594">
    <property type="component" value="Unassembled WGS sequence"/>
</dbReference>
<evidence type="ECO:0000313" key="9">
    <source>
        <dbReference type="Proteomes" id="UP000031594"/>
    </source>
</evidence>
<proteinExistence type="inferred from homology"/>
<gene>
    <name evidence="8" type="ORF">A946_01995</name>
</gene>
<dbReference type="EC" id="3.5.4.4" evidence="3"/>
<dbReference type="Gene3D" id="3.20.20.140">
    <property type="entry name" value="Metal-dependent hydrolases"/>
    <property type="match status" value="1"/>
</dbReference>
<reference evidence="8 9" key="1">
    <citation type="submission" date="2014-08" db="EMBL/GenBank/DDBJ databases">
        <title>Methylacidiphilum kamchatkense strain Kam1 draft genome sequence.</title>
        <authorList>
            <person name="Birkeland N.-K."/>
            <person name="Erikstad H.A."/>
        </authorList>
    </citation>
    <scope>NUCLEOTIDE SEQUENCE [LARGE SCALE GENOMIC DNA]</scope>
    <source>
        <strain evidence="8 9">Kam1</strain>
    </source>
</reference>
<dbReference type="PANTHER" id="PTHR11409:SF43">
    <property type="entry name" value="ADENOSINE DEAMINASE"/>
    <property type="match status" value="1"/>
</dbReference>
<evidence type="ECO:0000313" key="8">
    <source>
        <dbReference type="EMBL" id="KIE59467.1"/>
    </source>
</evidence>
<name>A0ABR4ZZ45_9BACT</name>
<dbReference type="InterPro" id="IPR006330">
    <property type="entry name" value="Ado/ade_deaminase"/>
</dbReference>
<protein>
    <recommendedName>
        <fullName evidence="3">adenosine deaminase</fullName>
        <ecNumber evidence="3">3.5.4.4</ecNumber>
    </recommendedName>
</protein>
<dbReference type="SUPFAM" id="SSF51556">
    <property type="entry name" value="Metallo-dependent hydrolases"/>
    <property type="match status" value="1"/>
</dbReference>
<dbReference type="InterPro" id="IPR001365">
    <property type="entry name" value="A_deaminase_dom"/>
</dbReference>
<keyword evidence="9" id="KW-1185">Reference proteome</keyword>
<feature type="domain" description="Adenosine deaminase" evidence="7">
    <location>
        <begin position="2"/>
        <end position="100"/>
    </location>
</feature>
<dbReference type="PANTHER" id="PTHR11409">
    <property type="entry name" value="ADENOSINE DEAMINASE"/>
    <property type="match status" value="1"/>
</dbReference>
<comment type="cofactor">
    <cofactor evidence="1">
        <name>Zn(2+)</name>
        <dbReference type="ChEBI" id="CHEBI:29105"/>
    </cofactor>
</comment>
<evidence type="ECO:0000256" key="1">
    <source>
        <dbReference type="ARBA" id="ARBA00001947"/>
    </source>
</evidence>
<dbReference type="Pfam" id="PF00962">
    <property type="entry name" value="A_deaminase"/>
    <property type="match status" value="1"/>
</dbReference>
<dbReference type="InterPro" id="IPR032466">
    <property type="entry name" value="Metal_Hydrolase"/>
</dbReference>
<evidence type="ECO:0000256" key="5">
    <source>
        <dbReference type="ARBA" id="ARBA00022801"/>
    </source>
</evidence>
<accession>A0ABR4ZZ45</accession>
<keyword evidence="5" id="KW-0378">Hydrolase</keyword>
<evidence type="ECO:0000256" key="2">
    <source>
        <dbReference type="ARBA" id="ARBA00006676"/>
    </source>
</evidence>
<sequence>MGVDLAGFESKKTRAELFSYDFTLIHRCGIAVTAHAGENDDAEGIWQAIFKLHARRLGHALSLNNSQDLLRTVVDRHIAIEMCPYANFQIKGFSPMEGKPSYPGKNILKEFMQSFEAF</sequence>